<dbReference type="VEuPathDB" id="ToxoDB:CSUI_008045"/>
<organism evidence="2 3">
    <name type="scientific">Cystoisospora suis</name>
    <dbReference type="NCBI Taxonomy" id="483139"/>
    <lineage>
        <taxon>Eukaryota</taxon>
        <taxon>Sar</taxon>
        <taxon>Alveolata</taxon>
        <taxon>Apicomplexa</taxon>
        <taxon>Conoidasida</taxon>
        <taxon>Coccidia</taxon>
        <taxon>Eucoccidiorida</taxon>
        <taxon>Eimeriorina</taxon>
        <taxon>Sarcocystidae</taxon>
        <taxon>Cystoisospora</taxon>
    </lineage>
</organism>
<evidence type="ECO:0000313" key="2">
    <source>
        <dbReference type="EMBL" id="PHJ18134.1"/>
    </source>
</evidence>
<sequence length="436" mass="50680">MGGNDDAFQRPSEETPSNQGQDSLSLLISSFSPAMDQASEKEEKKEKRKNRSKEQERSRMRYIGNSLSKERRRLRDPAQGKEEKKEKEKMQMKMKTRKEEMSQETARQRRILDTVHRLFSLASRGLLSPLHPEKEKTRVDREKKVRMEKEREKEDAVSQQEGEKTEDRSWRGPQMQNRGGVSSREDWWTERKREDARKILLVEEGEKKESRGRRRRELRMSRRAFLEATEFLGDMEQTYTHTEISEILENLLLHPNLTEDLILTLSVWILAWLHMHLTSSSFSSFIPVSPSTTLPSLSFFPSSLLNPPHPHHPHSQFISSSSFFPCSSFSSSSLDAEEDHLPSVFSRSAEEVIEKESLSTSLQKEEVDEGERFFESLPRSQLHYHLILSLVEHRGLNEARERDKKSSLCCDCRGLHPSSLYNVVPSYSSIQRLCKS</sequence>
<dbReference type="RefSeq" id="XP_067919844.1">
    <property type="nucleotide sequence ID" value="XM_068068184.1"/>
</dbReference>
<proteinExistence type="predicted"/>
<dbReference type="GeneID" id="94431395"/>
<accession>A0A2C6KNT1</accession>
<evidence type="ECO:0000313" key="3">
    <source>
        <dbReference type="Proteomes" id="UP000221165"/>
    </source>
</evidence>
<evidence type="ECO:0000256" key="1">
    <source>
        <dbReference type="SAM" id="MobiDB-lite"/>
    </source>
</evidence>
<dbReference type="Proteomes" id="UP000221165">
    <property type="component" value="Unassembled WGS sequence"/>
</dbReference>
<feature type="region of interest" description="Disordered" evidence="1">
    <location>
        <begin position="1"/>
        <end position="107"/>
    </location>
</feature>
<keyword evidence="3" id="KW-1185">Reference proteome</keyword>
<name>A0A2C6KNT1_9APIC</name>
<reference evidence="2 3" key="1">
    <citation type="journal article" date="2017" name="Int. J. Parasitol.">
        <title>The genome of the protozoan parasite Cystoisospora suis and a reverse vaccinology approach to identify vaccine candidates.</title>
        <authorList>
            <person name="Palmieri N."/>
            <person name="Shrestha A."/>
            <person name="Ruttkowski B."/>
            <person name="Beck T."/>
            <person name="Vogl C."/>
            <person name="Tomley F."/>
            <person name="Blake D.P."/>
            <person name="Joachim A."/>
        </authorList>
    </citation>
    <scope>NUCLEOTIDE SEQUENCE [LARGE SCALE GENOMIC DNA]</scope>
    <source>
        <strain evidence="2 3">Wien I</strain>
    </source>
</reference>
<feature type="compositionally biased region" description="Basic and acidic residues" evidence="1">
    <location>
        <begin position="73"/>
        <end position="107"/>
    </location>
</feature>
<dbReference type="AlphaFoldDB" id="A0A2C6KNT1"/>
<protein>
    <submittedName>
        <fullName evidence="2">Uncharacterized protein</fullName>
    </submittedName>
</protein>
<gene>
    <name evidence="2" type="ORF">CSUI_008045</name>
</gene>
<feature type="region of interest" description="Disordered" evidence="1">
    <location>
        <begin position="128"/>
        <end position="187"/>
    </location>
</feature>
<dbReference type="EMBL" id="MIGC01004387">
    <property type="protein sequence ID" value="PHJ18134.1"/>
    <property type="molecule type" value="Genomic_DNA"/>
</dbReference>
<comment type="caution">
    <text evidence="2">The sequence shown here is derived from an EMBL/GenBank/DDBJ whole genome shotgun (WGS) entry which is preliminary data.</text>
</comment>
<feature type="compositionally biased region" description="Polar residues" evidence="1">
    <location>
        <begin position="14"/>
        <end position="32"/>
    </location>
</feature>
<feature type="compositionally biased region" description="Basic and acidic residues" evidence="1">
    <location>
        <begin position="131"/>
        <end position="170"/>
    </location>
</feature>